<dbReference type="PANTHER" id="PTHR30023">
    <property type="entry name" value="D-ALANYL-D-ALANINE CARBOXYPEPTIDASE"/>
    <property type="match status" value="1"/>
</dbReference>
<dbReference type="GO" id="GO:0004185">
    <property type="term" value="F:serine-type carboxypeptidase activity"/>
    <property type="evidence" value="ECO:0007669"/>
    <property type="project" value="InterPro"/>
</dbReference>
<evidence type="ECO:0000313" key="4">
    <source>
        <dbReference type="Proteomes" id="UP000277145"/>
    </source>
</evidence>
<comment type="similarity">
    <text evidence="1">Belongs to the peptidase S13 family.</text>
</comment>
<dbReference type="PANTHER" id="PTHR30023:SF0">
    <property type="entry name" value="PENICILLIN-SENSITIVE CARBOXYPEPTIDASE A"/>
    <property type="match status" value="1"/>
</dbReference>
<evidence type="ECO:0000256" key="2">
    <source>
        <dbReference type="ARBA" id="ARBA00022801"/>
    </source>
</evidence>
<protein>
    <submittedName>
        <fullName evidence="3">Peptidase S13</fullName>
    </submittedName>
</protein>
<reference evidence="3 4" key="1">
    <citation type="submission" date="2018-08" db="EMBL/GenBank/DDBJ databases">
        <title>Genome Sequences of Legionella pneumophila subsp. pneumophila Isolates, Recovered from a Drinking Water System in a Large Builging.</title>
        <authorList>
            <person name="Gomez-Alvarez V."/>
            <person name="Boczek L."/>
            <person name="King D."/>
            <person name="Pemberton A."/>
            <person name="Pfaller S."/>
            <person name="Rodgers M."/>
            <person name="Santodomingo J."/>
            <person name="Revetta R."/>
        </authorList>
    </citation>
    <scope>NUCLEOTIDE SEQUENCE [LARGE SCALE GENOMIC DNA]</scope>
    <source>
        <strain evidence="3 4">L01C.1</strain>
    </source>
</reference>
<name>A0A3A6VMW1_LEGPN</name>
<dbReference type="EMBL" id="QWDR01000002">
    <property type="protein sequence ID" value="RJY29481.1"/>
    <property type="molecule type" value="Genomic_DNA"/>
</dbReference>
<sequence length="553" mass="61211">MEMRMMKRYSKRLLTYIYLLMKSISLAFTMQQLSYSTDKIPIPINKLPDDLNKVMNKSIYKKALWGLRVVDLDTGNVLLNLNSSTQFYIGSVRKIFSVGELLNERGADYQSVTTVHYDGVVHNGNLNGNLVLVASGDLTMGGRTLPDGHVAITEYDHNEANSLGNAIITQTNLLAGYQNLAKQVYKAGIRSISGDIVIDDRLFEPFNFRGEFDVTPIFINDDVVDIVILPSLINENANVSWQPHSSAFTVINQLLTVNTHEKYNLELESKLPACIGKPGCSGIIKGHLPINFIPPLTHNYPLVQTFRITKPSNYARTIFIEALQEAGINVSSIDKTKENPKKLLKSNNLYNKNNKIAALKSLPLGEHVKYILKVSYNIGADTSLVLYGLTKGARSMIESLNVEKKVLDKKYGISPSEYHFIDGSGGGETKATNTAITKWLTIMSKRPVFNIFYNSLPILAVDGSLGSINNFQSDPSLSGATGRVHAKTGTYVLVNESGMLVKGRSLAGYIISKKNHRLAFALVINNIPIQSLEDLFAVAQDQGIIASILWRDY</sequence>
<dbReference type="Gene3D" id="3.40.710.10">
    <property type="entry name" value="DD-peptidase/beta-lactamase superfamily"/>
    <property type="match status" value="1"/>
</dbReference>
<comment type="caution">
    <text evidence="3">The sequence shown here is derived from an EMBL/GenBank/DDBJ whole genome shotgun (WGS) entry which is preliminary data.</text>
</comment>
<dbReference type="Proteomes" id="UP000277145">
    <property type="component" value="Unassembled WGS sequence"/>
</dbReference>
<dbReference type="InterPro" id="IPR012338">
    <property type="entry name" value="Beta-lactam/transpept-like"/>
</dbReference>
<accession>A0A3A6VMW1</accession>
<dbReference type="SUPFAM" id="SSF56601">
    <property type="entry name" value="beta-lactamase/transpeptidase-like"/>
    <property type="match status" value="1"/>
</dbReference>
<evidence type="ECO:0000313" key="3">
    <source>
        <dbReference type="EMBL" id="RJY29481.1"/>
    </source>
</evidence>
<dbReference type="AlphaFoldDB" id="A0A3A6VMW1"/>
<keyword evidence="2" id="KW-0378">Hydrolase</keyword>
<evidence type="ECO:0000256" key="1">
    <source>
        <dbReference type="ARBA" id="ARBA00006096"/>
    </source>
</evidence>
<dbReference type="InterPro" id="IPR000667">
    <property type="entry name" value="Peptidase_S13"/>
</dbReference>
<dbReference type="GO" id="GO:0006508">
    <property type="term" value="P:proteolysis"/>
    <property type="evidence" value="ECO:0007669"/>
    <property type="project" value="InterPro"/>
</dbReference>
<dbReference type="Gene3D" id="3.50.80.20">
    <property type="entry name" value="D-Ala-D-Ala carboxypeptidase C, peptidase S13"/>
    <property type="match status" value="1"/>
</dbReference>
<organism evidence="3 4">
    <name type="scientific">Legionella pneumophila subsp. pneumophila</name>
    <dbReference type="NCBI Taxonomy" id="91891"/>
    <lineage>
        <taxon>Bacteria</taxon>
        <taxon>Pseudomonadati</taxon>
        <taxon>Pseudomonadota</taxon>
        <taxon>Gammaproteobacteria</taxon>
        <taxon>Legionellales</taxon>
        <taxon>Legionellaceae</taxon>
        <taxon>Legionella</taxon>
    </lineage>
</organism>
<dbReference type="Pfam" id="PF02113">
    <property type="entry name" value="Peptidase_S13"/>
    <property type="match status" value="2"/>
</dbReference>
<gene>
    <name evidence="3" type="ORF">D1H98_10620</name>
</gene>
<dbReference type="GO" id="GO:0000270">
    <property type="term" value="P:peptidoglycan metabolic process"/>
    <property type="evidence" value="ECO:0007669"/>
    <property type="project" value="TreeGrafter"/>
</dbReference>
<proteinExistence type="inferred from homology"/>